<protein>
    <recommendedName>
        <fullName evidence="19">Galectin</fullName>
    </recommendedName>
</protein>
<evidence type="ECO:0000256" key="1">
    <source>
        <dbReference type="ARBA" id="ARBA00004123"/>
    </source>
</evidence>
<evidence type="ECO:0000313" key="21">
    <source>
        <dbReference type="EMBL" id="KAF4084140.1"/>
    </source>
</evidence>
<dbReference type="PROSITE" id="PS51304">
    <property type="entry name" value="GALECTIN"/>
    <property type="match status" value="1"/>
</dbReference>
<keyword evidence="4" id="KW-0963">Cytoplasm</keyword>
<dbReference type="Proteomes" id="UP000593565">
    <property type="component" value="Unassembled WGS sequence"/>
</dbReference>
<dbReference type="SMART" id="SM00276">
    <property type="entry name" value="GLECT"/>
    <property type="match status" value="1"/>
</dbReference>
<dbReference type="Pfam" id="PF00337">
    <property type="entry name" value="Gal-bind_lectin"/>
    <property type="match status" value="1"/>
</dbReference>
<dbReference type="GO" id="GO:0045806">
    <property type="term" value="P:negative regulation of endocytosis"/>
    <property type="evidence" value="ECO:0007669"/>
    <property type="project" value="TreeGrafter"/>
</dbReference>
<keyword evidence="11" id="KW-0677">Repeat</keyword>
<evidence type="ECO:0000313" key="22">
    <source>
        <dbReference type="Proteomes" id="UP000593565"/>
    </source>
</evidence>
<dbReference type="GO" id="GO:0030593">
    <property type="term" value="P:neutrophil chemotaxis"/>
    <property type="evidence" value="ECO:0007669"/>
    <property type="project" value="TreeGrafter"/>
</dbReference>
<keyword evidence="17" id="KW-0508">mRNA splicing</keyword>
<dbReference type="GO" id="GO:2001237">
    <property type="term" value="P:negative regulation of extrinsic apoptotic signaling pathway"/>
    <property type="evidence" value="ECO:0007669"/>
    <property type="project" value="TreeGrafter"/>
</dbReference>
<dbReference type="GO" id="GO:0005681">
    <property type="term" value="C:spliceosomal complex"/>
    <property type="evidence" value="ECO:0007669"/>
    <property type="project" value="UniProtKB-KW"/>
</dbReference>
<evidence type="ECO:0000256" key="19">
    <source>
        <dbReference type="RuleBase" id="RU102079"/>
    </source>
</evidence>
<evidence type="ECO:0000256" key="16">
    <source>
        <dbReference type="ARBA" id="ARBA00023157"/>
    </source>
</evidence>
<keyword evidence="9" id="KW-0747">Spliceosome</keyword>
<keyword evidence="5" id="KW-0964">Secreted</keyword>
<dbReference type="Gene3D" id="2.60.120.200">
    <property type="match status" value="1"/>
</dbReference>
<name>A0A7J6AN10_AMEME</name>
<dbReference type="PANTHER" id="PTHR11346">
    <property type="entry name" value="GALECTIN"/>
    <property type="match status" value="1"/>
</dbReference>
<evidence type="ECO:0000256" key="15">
    <source>
        <dbReference type="ARBA" id="ARBA00022990"/>
    </source>
</evidence>
<dbReference type="GO" id="GO:0001772">
    <property type="term" value="C:immunological synapse"/>
    <property type="evidence" value="ECO:0007669"/>
    <property type="project" value="TreeGrafter"/>
</dbReference>
<dbReference type="FunFam" id="2.60.120.200:FF:000023">
    <property type="entry name" value="Galectin"/>
    <property type="match status" value="1"/>
</dbReference>
<evidence type="ECO:0000256" key="18">
    <source>
        <dbReference type="ARBA" id="ARBA00023242"/>
    </source>
</evidence>
<keyword evidence="13" id="KW-0391">Immunity</keyword>
<evidence type="ECO:0000256" key="5">
    <source>
        <dbReference type="ARBA" id="ARBA00022525"/>
    </source>
</evidence>
<evidence type="ECO:0000256" key="7">
    <source>
        <dbReference type="ARBA" id="ARBA00022588"/>
    </source>
</evidence>
<dbReference type="SUPFAM" id="SSF49899">
    <property type="entry name" value="Concanavalin A-like lectins/glucanases"/>
    <property type="match status" value="1"/>
</dbReference>
<dbReference type="PANTHER" id="PTHR11346:SF26">
    <property type="entry name" value="GALECTIN-3"/>
    <property type="match status" value="1"/>
</dbReference>
<dbReference type="GO" id="GO:0050918">
    <property type="term" value="P:positive chemotaxis"/>
    <property type="evidence" value="ECO:0007669"/>
    <property type="project" value="TreeGrafter"/>
</dbReference>
<keyword evidence="12" id="KW-0221">Differentiation</keyword>
<dbReference type="GO" id="GO:0048245">
    <property type="term" value="P:eosinophil chemotaxis"/>
    <property type="evidence" value="ECO:0007669"/>
    <property type="project" value="TreeGrafter"/>
</dbReference>
<dbReference type="CDD" id="cd00070">
    <property type="entry name" value="GLECT"/>
    <property type="match status" value="1"/>
</dbReference>
<dbReference type="GO" id="GO:0005737">
    <property type="term" value="C:cytoplasm"/>
    <property type="evidence" value="ECO:0007669"/>
    <property type="project" value="UniProtKB-SubCell"/>
</dbReference>
<keyword evidence="15" id="KW-0007">Acetylation</keyword>
<dbReference type="GO" id="GO:0008380">
    <property type="term" value="P:RNA splicing"/>
    <property type="evidence" value="ECO:0007669"/>
    <property type="project" value="UniProtKB-KW"/>
</dbReference>
<keyword evidence="16" id="KW-1015">Disulfide bond</keyword>
<dbReference type="GO" id="GO:0045087">
    <property type="term" value="P:innate immune response"/>
    <property type="evidence" value="ECO:0007669"/>
    <property type="project" value="UniProtKB-KW"/>
</dbReference>
<organism evidence="21 22">
    <name type="scientific">Ameiurus melas</name>
    <name type="common">Black bullhead</name>
    <name type="synonym">Silurus melas</name>
    <dbReference type="NCBI Taxonomy" id="219545"/>
    <lineage>
        <taxon>Eukaryota</taxon>
        <taxon>Metazoa</taxon>
        <taxon>Chordata</taxon>
        <taxon>Craniata</taxon>
        <taxon>Vertebrata</taxon>
        <taxon>Euteleostomi</taxon>
        <taxon>Actinopterygii</taxon>
        <taxon>Neopterygii</taxon>
        <taxon>Teleostei</taxon>
        <taxon>Ostariophysi</taxon>
        <taxon>Siluriformes</taxon>
        <taxon>Ictaluridae</taxon>
        <taxon>Ameiurus</taxon>
    </lineage>
</organism>
<keyword evidence="14" id="KW-0389">IgE-binding protein</keyword>
<keyword evidence="22" id="KW-1185">Reference proteome</keyword>
<keyword evidence="18" id="KW-0539">Nucleus</keyword>
<keyword evidence="8" id="KW-0507">mRNA processing</keyword>
<dbReference type="GO" id="GO:0019863">
    <property type="term" value="F:IgE binding"/>
    <property type="evidence" value="ECO:0007669"/>
    <property type="project" value="UniProtKB-KW"/>
</dbReference>
<evidence type="ECO:0000256" key="4">
    <source>
        <dbReference type="ARBA" id="ARBA00022490"/>
    </source>
</evidence>
<evidence type="ECO:0000256" key="10">
    <source>
        <dbReference type="ARBA" id="ARBA00022734"/>
    </source>
</evidence>
<dbReference type="GO" id="GO:0090280">
    <property type="term" value="P:positive regulation of calcium ion import"/>
    <property type="evidence" value="ECO:0007669"/>
    <property type="project" value="TreeGrafter"/>
</dbReference>
<sequence length="221" mass="24889">MLLMMLHKAIQVISRRLKGQHGLANPLTLPGLDSLKILLGLGNHTNLGPGNNRACHPGLISQTSQHGLDNPANLMHQVGQDKFHQLPRKMWHCGVYDKLLITIQGEPKPDAKKFSINLAKNRDLALHFNPRFDENGIKVIVRNSLINTVWGNEERTAPSFPFIPGKPFEVKILCTPTDYKVAVNKAHLLEYRHRIHELNQINHLTVLDDVKLTSVNIETLP</sequence>
<comment type="caution">
    <text evidence="21">The sequence shown here is derived from an EMBL/GenBank/DDBJ whole genome shotgun (WGS) entry which is preliminary data.</text>
</comment>
<reference evidence="21 22" key="1">
    <citation type="submission" date="2020-02" db="EMBL/GenBank/DDBJ databases">
        <title>A chromosome-scale genome assembly of the black bullhead catfish (Ameiurus melas).</title>
        <authorList>
            <person name="Wen M."/>
            <person name="Zham M."/>
            <person name="Cabau C."/>
            <person name="Klopp C."/>
            <person name="Donnadieu C."/>
            <person name="Roques C."/>
            <person name="Bouchez O."/>
            <person name="Lampietro C."/>
            <person name="Jouanno E."/>
            <person name="Herpin A."/>
            <person name="Louis A."/>
            <person name="Berthelot C."/>
            <person name="Parey E."/>
            <person name="Roest-Crollius H."/>
            <person name="Braasch I."/>
            <person name="Postlethwait J."/>
            <person name="Robinson-Rechavi M."/>
            <person name="Echchiki A."/>
            <person name="Begum T."/>
            <person name="Montfort J."/>
            <person name="Schartl M."/>
            <person name="Bobe J."/>
            <person name="Guiguen Y."/>
        </authorList>
    </citation>
    <scope>NUCLEOTIDE SEQUENCE [LARGE SCALE GENOMIC DNA]</scope>
    <source>
        <strain evidence="21">M_S1</strain>
        <tissue evidence="21">Blood</tissue>
    </source>
</reference>
<feature type="domain" description="Galectin" evidence="20">
    <location>
        <begin position="87"/>
        <end position="218"/>
    </location>
</feature>
<dbReference type="GO" id="GO:0006397">
    <property type="term" value="P:mRNA processing"/>
    <property type="evidence" value="ECO:0007669"/>
    <property type="project" value="UniProtKB-KW"/>
</dbReference>
<dbReference type="GO" id="GO:0048246">
    <property type="term" value="P:macrophage chemotaxis"/>
    <property type="evidence" value="ECO:0007669"/>
    <property type="project" value="TreeGrafter"/>
</dbReference>
<evidence type="ECO:0000256" key="3">
    <source>
        <dbReference type="ARBA" id="ARBA00004613"/>
    </source>
</evidence>
<dbReference type="SMART" id="SM00908">
    <property type="entry name" value="Gal-bind_lectin"/>
    <property type="match status" value="1"/>
</dbReference>
<dbReference type="GO" id="GO:0043236">
    <property type="term" value="F:laminin binding"/>
    <property type="evidence" value="ECO:0007669"/>
    <property type="project" value="TreeGrafter"/>
</dbReference>
<keyword evidence="6" id="KW-0597">Phosphoprotein</keyword>
<evidence type="ECO:0000256" key="9">
    <source>
        <dbReference type="ARBA" id="ARBA00022728"/>
    </source>
</evidence>
<dbReference type="GO" id="GO:0005615">
    <property type="term" value="C:extracellular space"/>
    <property type="evidence" value="ECO:0007669"/>
    <property type="project" value="TreeGrafter"/>
</dbReference>
<evidence type="ECO:0000256" key="14">
    <source>
        <dbReference type="ARBA" id="ARBA00022972"/>
    </source>
</evidence>
<dbReference type="GO" id="GO:0048030">
    <property type="term" value="F:disaccharide binding"/>
    <property type="evidence" value="ECO:0007669"/>
    <property type="project" value="TreeGrafter"/>
</dbReference>
<evidence type="ECO:0000256" key="17">
    <source>
        <dbReference type="ARBA" id="ARBA00023187"/>
    </source>
</evidence>
<dbReference type="InterPro" id="IPR013320">
    <property type="entry name" value="ConA-like_dom_sf"/>
</dbReference>
<accession>A0A7J6AN10</accession>
<comment type="subcellular location">
    <subcellularLocation>
        <location evidence="2">Cytoplasm</location>
    </subcellularLocation>
    <subcellularLocation>
        <location evidence="1">Nucleus</location>
    </subcellularLocation>
    <subcellularLocation>
        <location evidence="3">Secreted</location>
    </subcellularLocation>
</comment>
<gene>
    <name evidence="21" type="ORF">AMELA_G00125340</name>
</gene>
<keyword evidence="7" id="KW-0399">Innate immunity</keyword>
<evidence type="ECO:0000256" key="2">
    <source>
        <dbReference type="ARBA" id="ARBA00004496"/>
    </source>
</evidence>
<dbReference type="InterPro" id="IPR044156">
    <property type="entry name" value="Galectin-like"/>
</dbReference>
<evidence type="ECO:0000256" key="13">
    <source>
        <dbReference type="ARBA" id="ARBA00022859"/>
    </source>
</evidence>
<dbReference type="GO" id="GO:0030154">
    <property type="term" value="P:cell differentiation"/>
    <property type="evidence" value="ECO:0007669"/>
    <property type="project" value="UniProtKB-KW"/>
</dbReference>
<evidence type="ECO:0000259" key="20">
    <source>
        <dbReference type="PROSITE" id="PS51304"/>
    </source>
</evidence>
<keyword evidence="10 19" id="KW-0430">Lectin</keyword>
<evidence type="ECO:0000256" key="11">
    <source>
        <dbReference type="ARBA" id="ARBA00022737"/>
    </source>
</evidence>
<dbReference type="InterPro" id="IPR001079">
    <property type="entry name" value="Galectin_CRD"/>
</dbReference>
<evidence type="ECO:0000256" key="6">
    <source>
        <dbReference type="ARBA" id="ARBA00022553"/>
    </source>
</evidence>
<proteinExistence type="predicted"/>
<evidence type="ECO:0000256" key="12">
    <source>
        <dbReference type="ARBA" id="ARBA00022782"/>
    </source>
</evidence>
<dbReference type="EMBL" id="JAAGNN010000010">
    <property type="protein sequence ID" value="KAF4084140.1"/>
    <property type="molecule type" value="Genomic_DNA"/>
</dbReference>
<dbReference type="GO" id="GO:0002548">
    <property type="term" value="P:monocyte chemotaxis"/>
    <property type="evidence" value="ECO:0007669"/>
    <property type="project" value="TreeGrafter"/>
</dbReference>
<evidence type="ECO:0000256" key="8">
    <source>
        <dbReference type="ARBA" id="ARBA00022664"/>
    </source>
</evidence>
<dbReference type="AlphaFoldDB" id="A0A7J6AN10"/>